<name>A0A8K0NTV5_9TREE</name>
<reference evidence="18" key="1">
    <citation type="submission" date="2020-04" db="EMBL/GenBank/DDBJ databases">
        <title>Analysis of mating type loci in Filobasidium floriforme.</title>
        <authorList>
            <person name="Nowrousian M."/>
        </authorList>
    </citation>
    <scope>NUCLEOTIDE SEQUENCE</scope>
    <source>
        <strain evidence="18">CBS 6242</strain>
    </source>
</reference>
<evidence type="ECO:0000256" key="3">
    <source>
        <dbReference type="ARBA" id="ARBA00022525"/>
    </source>
</evidence>
<sequence>MLNLATLTSVLVATGALAHTTPPRYNQTTDQEIESQIAFKDGECTVEPLGGARDDGPALLRAFETCANNSVINLPGPLYTVEKVLDTELHNVVINLEGIMQYTPNIEYWSPASIYLEYQNATTAWKLSGANITLQSLTRKGGIDGSGQTWWDAYAVEKARGGRGVAGGSSRLFARPIPLAVADAYDVRVDGLSITNAPFWHMFTYQVEKVEFSNMFVKSISSSNASAANTDGWDTYRSNNVIIRDSVIINGDDCVSFKPNSSNILVENLYCDGSHGISVGSLGQYYGETDIVENIYSRNVTLINTEHGARIKVFPGHNNTDSVEGGGIGRVRNVTWEDLTLESVDKPIFVTSCYNYDENPQWCEDHPSELVISDIKFFNLKGYASGNYPNNTVGSLRCSGDCAGFVAQDIDIGLYENRTQGQYVCTNLVNPRLDFTCIDVPFNGENQLSDLEP</sequence>
<evidence type="ECO:0000256" key="11">
    <source>
        <dbReference type="ARBA" id="ARBA00023326"/>
    </source>
</evidence>
<evidence type="ECO:0000256" key="14">
    <source>
        <dbReference type="ARBA" id="ARBA00048766"/>
    </source>
</evidence>
<dbReference type="OrthoDB" id="187139at2759"/>
<dbReference type="PANTHER" id="PTHR31736">
    <property type="match status" value="1"/>
</dbReference>
<keyword evidence="10" id="KW-0961">Cell wall biogenesis/degradation</keyword>
<dbReference type="InterPro" id="IPR012334">
    <property type="entry name" value="Pectin_lyas_fold"/>
</dbReference>
<feature type="signal peptide" evidence="17">
    <location>
        <begin position="1"/>
        <end position="18"/>
    </location>
</feature>
<dbReference type="PROSITE" id="PS00502">
    <property type="entry name" value="POLYGALACTURONASE"/>
    <property type="match status" value="1"/>
</dbReference>
<evidence type="ECO:0000256" key="2">
    <source>
        <dbReference type="ARBA" id="ARBA00008834"/>
    </source>
</evidence>
<dbReference type="EC" id="3.2.1.67" evidence="13"/>
<keyword evidence="11" id="KW-0624">Polysaccharide degradation</keyword>
<feature type="chain" id="PRO_5035467419" description="galacturonan 1,4-alpha-galacturonidase" evidence="17">
    <location>
        <begin position="19"/>
        <end position="453"/>
    </location>
</feature>
<comment type="similarity">
    <text evidence="2 16">Belongs to the glycosyl hydrolase 28 family.</text>
</comment>
<keyword evidence="19" id="KW-1185">Reference proteome</keyword>
<comment type="function">
    <text evidence="12">Specific in hydrolyzing the terminal glycosidic bond of polygalacturonic acid and oligogalacturonates.</text>
</comment>
<dbReference type="PANTHER" id="PTHR31736:SF12">
    <property type="entry name" value="EXO-POLYGALACTURONASE, PUTATIVE-RELATED"/>
    <property type="match status" value="1"/>
</dbReference>
<dbReference type="AlphaFoldDB" id="A0A8K0NTV5"/>
<evidence type="ECO:0000313" key="19">
    <source>
        <dbReference type="Proteomes" id="UP000812966"/>
    </source>
</evidence>
<dbReference type="GO" id="GO:0005576">
    <property type="term" value="C:extracellular region"/>
    <property type="evidence" value="ECO:0007669"/>
    <property type="project" value="UniProtKB-SubCell"/>
</dbReference>
<proteinExistence type="inferred from homology"/>
<feature type="active site" evidence="15">
    <location>
        <position position="275"/>
    </location>
</feature>
<dbReference type="Proteomes" id="UP000812966">
    <property type="component" value="Unassembled WGS sequence"/>
</dbReference>
<evidence type="ECO:0000256" key="5">
    <source>
        <dbReference type="ARBA" id="ARBA00022801"/>
    </source>
</evidence>
<evidence type="ECO:0000256" key="17">
    <source>
        <dbReference type="SAM" id="SignalP"/>
    </source>
</evidence>
<dbReference type="SUPFAM" id="SSF51126">
    <property type="entry name" value="Pectin lyase-like"/>
    <property type="match status" value="1"/>
</dbReference>
<keyword evidence="5 16" id="KW-0378">Hydrolase</keyword>
<evidence type="ECO:0000256" key="13">
    <source>
        <dbReference type="ARBA" id="ARBA00038933"/>
    </source>
</evidence>
<dbReference type="GO" id="GO:0047911">
    <property type="term" value="F:galacturan 1,4-alpha-galacturonidase activity"/>
    <property type="evidence" value="ECO:0007669"/>
    <property type="project" value="UniProtKB-EC"/>
</dbReference>
<evidence type="ECO:0000256" key="12">
    <source>
        <dbReference type="ARBA" id="ARBA00037312"/>
    </source>
</evidence>
<evidence type="ECO:0000256" key="15">
    <source>
        <dbReference type="PROSITE-ProRule" id="PRU10052"/>
    </source>
</evidence>
<evidence type="ECO:0000256" key="10">
    <source>
        <dbReference type="ARBA" id="ARBA00023316"/>
    </source>
</evidence>
<evidence type="ECO:0000256" key="8">
    <source>
        <dbReference type="ARBA" id="ARBA00023277"/>
    </source>
</evidence>
<dbReference type="GO" id="GO:0071555">
    <property type="term" value="P:cell wall organization"/>
    <property type="evidence" value="ECO:0007669"/>
    <property type="project" value="UniProtKB-KW"/>
</dbReference>
<keyword evidence="6" id="KW-1015">Disulfide bond</keyword>
<keyword evidence="7" id="KW-0325">Glycoprotein</keyword>
<comment type="caution">
    <text evidence="18">The sequence shown here is derived from an EMBL/GenBank/DDBJ whole genome shotgun (WGS) entry which is preliminary data.</text>
</comment>
<dbReference type="EMBL" id="JABELV010000043">
    <property type="protein sequence ID" value="KAG7561932.1"/>
    <property type="molecule type" value="Genomic_DNA"/>
</dbReference>
<evidence type="ECO:0000256" key="16">
    <source>
        <dbReference type="RuleBase" id="RU361169"/>
    </source>
</evidence>
<protein>
    <recommendedName>
        <fullName evidence="13">galacturonan 1,4-alpha-galacturonidase</fullName>
        <ecNumber evidence="13">3.2.1.67</ecNumber>
    </recommendedName>
</protein>
<keyword evidence="8" id="KW-0119">Carbohydrate metabolism</keyword>
<evidence type="ECO:0000256" key="6">
    <source>
        <dbReference type="ARBA" id="ARBA00023157"/>
    </source>
</evidence>
<evidence type="ECO:0000256" key="4">
    <source>
        <dbReference type="ARBA" id="ARBA00022729"/>
    </source>
</evidence>
<evidence type="ECO:0000256" key="9">
    <source>
        <dbReference type="ARBA" id="ARBA00023295"/>
    </source>
</evidence>
<evidence type="ECO:0000313" key="18">
    <source>
        <dbReference type="EMBL" id="KAG7561932.1"/>
    </source>
</evidence>
<dbReference type="Gene3D" id="2.160.20.10">
    <property type="entry name" value="Single-stranded right-handed beta-helix, Pectin lyase-like"/>
    <property type="match status" value="1"/>
</dbReference>
<gene>
    <name evidence="18" type="ORF">FFLO_02661</name>
</gene>
<keyword evidence="9 16" id="KW-0326">Glycosidase</keyword>
<keyword evidence="3" id="KW-0964">Secreted</keyword>
<comment type="catalytic activity">
    <reaction evidence="14">
        <text>[(1-&gt;4)-alpha-D-galacturonosyl](n) + H2O = alpha-D-galacturonate + [(1-&gt;4)-alpha-D-galacturonosyl](n-1)</text>
        <dbReference type="Rhea" id="RHEA:14117"/>
        <dbReference type="Rhea" id="RHEA-COMP:14570"/>
        <dbReference type="Rhea" id="RHEA-COMP:14572"/>
        <dbReference type="ChEBI" id="CHEBI:15377"/>
        <dbReference type="ChEBI" id="CHEBI:58658"/>
        <dbReference type="ChEBI" id="CHEBI:140523"/>
        <dbReference type="EC" id="3.2.1.67"/>
    </reaction>
</comment>
<accession>A0A8K0NTV5</accession>
<keyword evidence="4 17" id="KW-0732">Signal</keyword>
<dbReference type="Pfam" id="PF00295">
    <property type="entry name" value="Glyco_hydro_28"/>
    <property type="match status" value="1"/>
</dbReference>
<evidence type="ECO:0000256" key="7">
    <source>
        <dbReference type="ARBA" id="ARBA00023180"/>
    </source>
</evidence>
<dbReference type="InterPro" id="IPR011050">
    <property type="entry name" value="Pectin_lyase_fold/virulence"/>
</dbReference>
<organism evidence="18 19">
    <name type="scientific">Filobasidium floriforme</name>
    <dbReference type="NCBI Taxonomy" id="5210"/>
    <lineage>
        <taxon>Eukaryota</taxon>
        <taxon>Fungi</taxon>
        <taxon>Dikarya</taxon>
        <taxon>Basidiomycota</taxon>
        <taxon>Agaricomycotina</taxon>
        <taxon>Tremellomycetes</taxon>
        <taxon>Filobasidiales</taxon>
        <taxon>Filobasidiaceae</taxon>
        <taxon>Filobasidium</taxon>
    </lineage>
</organism>
<comment type="subcellular location">
    <subcellularLocation>
        <location evidence="1">Secreted</location>
    </subcellularLocation>
</comment>
<dbReference type="GO" id="GO:0004650">
    <property type="term" value="F:polygalacturonase activity"/>
    <property type="evidence" value="ECO:0007669"/>
    <property type="project" value="InterPro"/>
</dbReference>
<dbReference type="GO" id="GO:0000272">
    <property type="term" value="P:polysaccharide catabolic process"/>
    <property type="evidence" value="ECO:0007669"/>
    <property type="project" value="UniProtKB-KW"/>
</dbReference>
<dbReference type="InterPro" id="IPR000743">
    <property type="entry name" value="Glyco_hydro_28"/>
</dbReference>
<evidence type="ECO:0000256" key="1">
    <source>
        <dbReference type="ARBA" id="ARBA00004613"/>
    </source>
</evidence>